<proteinExistence type="predicted"/>
<gene>
    <name evidence="1" type="ORF">CEXT_296961</name>
</gene>
<keyword evidence="2" id="KW-1185">Reference proteome</keyword>
<evidence type="ECO:0000313" key="2">
    <source>
        <dbReference type="Proteomes" id="UP001054945"/>
    </source>
</evidence>
<protein>
    <submittedName>
        <fullName evidence="1">Uncharacterized protein</fullName>
    </submittedName>
</protein>
<evidence type="ECO:0000313" key="1">
    <source>
        <dbReference type="EMBL" id="GIX88498.1"/>
    </source>
</evidence>
<dbReference type="Proteomes" id="UP001054945">
    <property type="component" value="Unassembled WGS sequence"/>
</dbReference>
<accession>A0AAV4NUT8</accession>
<reference evidence="1 2" key="1">
    <citation type="submission" date="2021-06" db="EMBL/GenBank/DDBJ databases">
        <title>Caerostris extrusa draft genome.</title>
        <authorList>
            <person name="Kono N."/>
            <person name="Arakawa K."/>
        </authorList>
    </citation>
    <scope>NUCLEOTIDE SEQUENCE [LARGE SCALE GENOMIC DNA]</scope>
</reference>
<dbReference type="AlphaFoldDB" id="A0AAV4NUT8"/>
<name>A0AAV4NUT8_CAEEX</name>
<dbReference type="EMBL" id="BPLR01003773">
    <property type="protein sequence ID" value="GIX88498.1"/>
    <property type="molecule type" value="Genomic_DNA"/>
</dbReference>
<organism evidence="1 2">
    <name type="scientific">Caerostris extrusa</name>
    <name type="common">Bark spider</name>
    <name type="synonym">Caerostris bankana</name>
    <dbReference type="NCBI Taxonomy" id="172846"/>
    <lineage>
        <taxon>Eukaryota</taxon>
        <taxon>Metazoa</taxon>
        <taxon>Ecdysozoa</taxon>
        <taxon>Arthropoda</taxon>
        <taxon>Chelicerata</taxon>
        <taxon>Arachnida</taxon>
        <taxon>Araneae</taxon>
        <taxon>Araneomorphae</taxon>
        <taxon>Entelegynae</taxon>
        <taxon>Araneoidea</taxon>
        <taxon>Araneidae</taxon>
        <taxon>Caerostris</taxon>
    </lineage>
</organism>
<comment type="caution">
    <text evidence="1">The sequence shown here is derived from an EMBL/GenBank/DDBJ whole genome shotgun (WGS) entry which is preliminary data.</text>
</comment>
<sequence length="83" mass="9506">MRGTVMVRYGCSLMDQRFSEDTNYAMSRNGNAIDSTTFTDNKWTIYNIINGAAMGGNVLKMQIDLLFSTEMFYHSDLDMSFCF</sequence>